<dbReference type="PANTHER" id="PTHR34614:SF2">
    <property type="entry name" value="TRANSPOSASE IS4-LIKE DOMAIN-CONTAINING PROTEIN"/>
    <property type="match status" value="1"/>
</dbReference>
<name>A0ABP9WJY2_9MICO</name>
<dbReference type="InterPro" id="IPR047654">
    <property type="entry name" value="IS1634_transpos"/>
</dbReference>
<organism evidence="2 3">
    <name type="scientific">Demequina sediminis</name>
    <dbReference type="NCBI Taxonomy" id="1930058"/>
    <lineage>
        <taxon>Bacteria</taxon>
        <taxon>Bacillati</taxon>
        <taxon>Actinomycetota</taxon>
        <taxon>Actinomycetes</taxon>
        <taxon>Micrococcales</taxon>
        <taxon>Demequinaceae</taxon>
        <taxon>Demequina</taxon>
    </lineage>
</organism>
<dbReference type="Proteomes" id="UP001426770">
    <property type="component" value="Unassembled WGS sequence"/>
</dbReference>
<gene>
    <name evidence="2" type="ORF">Lsed01_02516</name>
</gene>
<dbReference type="PANTHER" id="PTHR34614">
    <property type="match status" value="1"/>
</dbReference>
<dbReference type="InterPro" id="IPR002559">
    <property type="entry name" value="Transposase_11"/>
</dbReference>
<keyword evidence="3" id="KW-1185">Reference proteome</keyword>
<proteinExistence type="predicted"/>
<evidence type="ECO:0000313" key="2">
    <source>
        <dbReference type="EMBL" id="GAA5520055.1"/>
    </source>
</evidence>
<protein>
    <submittedName>
        <fullName evidence="2">IS1634 family transposase ISBli9</fullName>
    </submittedName>
</protein>
<feature type="domain" description="Transposase IS4-like" evidence="1">
    <location>
        <begin position="157"/>
        <end position="276"/>
    </location>
</feature>
<dbReference type="NCBIfam" id="NF033559">
    <property type="entry name" value="transpos_IS1634"/>
    <property type="match status" value="1"/>
</dbReference>
<dbReference type="EMBL" id="BAABRR010000020">
    <property type="protein sequence ID" value="GAA5520055.1"/>
    <property type="molecule type" value="Genomic_DNA"/>
</dbReference>
<evidence type="ECO:0000259" key="1">
    <source>
        <dbReference type="Pfam" id="PF01609"/>
    </source>
</evidence>
<reference evidence="2 3" key="1">
    <citation type="submission" date="2024-02" db="EMBL/GenBank/DDBJ databases">
        <title>Lysinimicrobium sediminis NBRC 112286.</title>
        <authorList>
            <person name="Ichikawa N."/>
            <person name="Katano-Makiyama Y."/>
            <person name="Hidaka K."/>
        </authorList>
    </citation>
    <scope>NUCLEOTIDE SEQUENCE [LARGE SCALE GENOMIC DNA]</scope>
    <source>
        <strain evidence="2 3">NBRC 112286</strain>
    </source>
</reference>
<evidence type="ECO:0000313" key="3">
    <source>
        <dbReference type="Proteomes" id="UP001426770"/>
    </source>
</evidence>
<sequence>MQIVEKRRGVRTILKHVGSAHSEAELALLMVVAQQELHEGQDTLDLDLDPAPVPRSEARVLSSASEILWNVLVDAYQELGFDALADDAFRALVLARLVEPTSKADTVRVLNEIGAPAPHVNTLHTALRRASDRDYRDRIARACLAYSLKSTGPATFVMYDVTTLHFENDDEDTLRRVGMSKEHRVDPQVQVGLLVDQAGVPLEMHLFEGNKAETTTLVPVLRAFQERHGIDDIVVVADAGMLSAGNLNALEDAALSFIVGSRLTKAPYDLEDHFHRHGNYFEDGQILESTRVMGTGAGARERRIVYQWSFKRNKRDDRNINLMIAK</sequence>
<accession>A0ABP9WJY2</accession>
<dbReference type="Pfam" id="PF01609">
    <property type="entry name" value="DDE_Tnp_1"/>
    <property type="match status" value="1"/>
</dbReference>
<comment type="caution">
    <text evidence="2">The sequence shown here is derived from an EMBL/GenBank/DDBJ whole genome shotgun (WGS) entry which is preliminary data.</text>
</comment>